<evidence type="ECO:0000313" key="3">
    <source>
        <dbReference type="EMBL" id="QID19360.1"/>
    </source>
</evidence>
<feature type="compositionally biased region" description="Basic and acidic residues" evidence="1">
    <location>
        <begin position="606"/>
        <end position="615"/>
    </location>
</feature>
<gene>
    <name evidence="3" type="ORF">G3580_18110</name>
</gene>
<evidence type="ECO:0000313" key="4">
    <source>
        <dbReference type="Proteomes" id="UP000501991"/>
    </source>
</evidence>
<name>A0A6C1BAE9_9RHOO</name>
<keyword evidence="4" id="KW-1185">Reference proteome</keyword>
<dbReference type="KEGG" id="azq:G3580_18110"/>
<dbReference type="AlphaFoldDB" id="A0A6C1BAE9"/>
<feature type="domain" description="Integrase catalytic" evidence="2">
    <location>
        <begin position="229"/>
        <end position="432"/>
    </location>
</feature>
<dbReference type="GO" id="GO:0003676">
    <property type="term" value="F:nucleic acid binding"/>
    <property type="evidence" value="ECO:0007669"/>
    <property type="project" value="InterPro"/>
</dbReference>
<dbReference type="Pfam" id="PF09299">
    <property type="entry name" value="Mu-transpos_C"/>
    <property type="match status" value="1"/>
</dbReference>
<sequence length="640" mass="72300">MTTAAFVTVKPGAIVGALGKKFKITHILGVDNVLAEDLESRRIERLSVDQLEPASSASTSLTEGIPTPDLEDISDGDWKQAHERFAIISPLLADQDRTRAKVEQAAATAGVHAGTIYEWIKLYTNSLQLSSLIPQKRGRRRGNKGLDESTEKIVRSAIEDAFLSKQRLRPQEVINRVATMCRTAGIDAPHPNTVRNRIRELRPDRVLRARGHSDQARNKFAPIRGNFPGADFPLAVVQIDHTEADIIVVEDETRLPMGRPTVTLAIDVFSRMITGVYVSMEKPSAVAAGMCLANSMSPKNEYLAALEVPGEWPVWGRIAKVHCDNAKEFRGAMLSKACEQYAIDLEMRPVKVPHYGGHIERYMGTSGGEIRTLPGTTFSNTRERKGYDSEKESALTLKEFEQRLVDFIVNVYHKRLHSELEMPPLRKWEIGLLGDSTQPGKGIPEVPSNPHRLRLDFLPFVERTIQPYGVVIDDVFYYHEVLNPWINATEPNQSRIKRKFIIRRDPRDISVVYFYDPEAREYYEIPYRNAAHPPISLWELRAAQKRLRAEGEAHVDEEAIFDAVERMRARVEAAVTKTKAARRQIHRIKTTKRQAKSRATQPAERAAPERTELQVDRTPMSDPMDDDIFGSPIQPFDIKV</sequence>
<dbReference type="RefSeq" id="WP_173767886.1">
    <property type="nucleotide sequence ID" value="NZ_CP048836.1"/>
</dbReference>
<evidence type="ECO:0000259" key="2">
    <source>
        <dbReference type="PROSITE" id="PS50994"/>
    </source>
</evidence>
<accession>A0A6C1BAE9</accession>
<reference evidence="3 4" key="1">
    <citation type="submission" date="2020-02" db="EMBL/GenBank/DDBJ databases">
        <title>Nitrogenibacter mangrovi gen. nov., sp. nov. isolated from mangrove sediment, a denitrifying betaproteobacterium.</title>
        <authorList>
            <person name="Liao H."/>
            <person name="Tian Y."/>
        </authorList>
    </citation>
    <scope>NUCLEOTIDE SEQUENCE [LARGE SCALE GENOMIC DNA]</scope>
    <source>
        <strain evidence="3 4">M9-3-2</strain>
    </source>
</reference>
<feature type="region of interest" description="Disordered" evidence="1">
    <location>
        <begin position="589"/>
        <end position="640"/>
    </location>
</feature>
<feature type="region of interest" description="Disordered" evidence="1">
    <location>
        <begin position="54"/>
        <end position="73"/>
    </location>
</feature>
<dbReference type="PROSITE" id="PS50994">
    <property type="entry name" value="INTEGRASE"/>
    <property type="match status" value="1"/>
</dbReference>
<protein>
    <submittedName>
        <fullName evidence="3">Transposase</fullName>
    </submittedName>
</protein>
<dbReference type="SUPFAM" id="SSF53098">
    <property type="entry name" value="Ribonuclease H-like"/>
    <property type="match status" value="1"/>
</dbReference>
<dbReference type="Proteomes" id="UP000501991">
    <property type="component" value="Chromosome"/>
</dbReference>
<dbReference type="EMBL" id="CP048836">
    <property type="protein sequence ID" value="QID19360.1"/>
    <property type="molecule type" value="Genomic_DNA"/>
</dbReference>
<dbReference type="InterPro" id="IPR012337">
    <property type="entry name" value="RNaseH-like_sf"/>
</dbReference>
<evidence type="ECO:0000256" key="1">
    <source>
        <dbReference type="SAM" id="MobiDB-lite"/>
    </source>
</evidence>
<dbReference type="GO" id="GO:0015074">
    <property type="term" value="P:DNA integration"/>
    <property type="evidence" value="ECO:0007669"/>
    <property type="project" value="InterPro"/>
</dbReference>
<dbReference type="InterPro" id="IPR036397">
    <property type="entry name" value="RNaseH_sf"/>
</dbReference>
<proteinExistence type="predicted"/>
<dbReference type="InterPro" id="IPR015378">
    <property type="entry name" value="Transposase-like_Mu_C"/>
</dbReference>
<dbReference type="InterPro" id="IPR001584">
    <property type="entry name" value="Integrase_cat-core"/>
</dbReference>
<organism evidence="3 4">
    <name type="scientific">Nitrogeniibacter mangrovi</name>
    <dbReference type="NCBI Taxonomy" id="2016596"/>
    <lineage>
        <taxon>Bacteria</taxon>
        <taxon>Pseudomonadati</taxon>
        <taxon>Pseudomonadota</taxon>
        <taxon>Betaproteobacteria</taxon>
        <taxon>Rhodocyclales</taxon>
        <taxon>Zoogloeaceae</taxon>
        <taxon>Nitrogeniibacter</taxon>
    </lineage>
</organism>
<dbReference type="Gene3D" id="3.30.420.10">
    <property type="entry name" value="Ribonuclease H-like superfamily/Ribonuclease H"/>
    <property type="match status" value="1"/>
</dbReference>